<dbReference type="CDD" id="cd00603">
    <property type="entry name" value="IPT_PCSR"/>
    <property type="match status" value="1"/>
</dbReference>
<dbReference type="EMBL" id="UINC01000400">
    <property type="protein sequence ID" value="SUZ54668.1"/>
    <property type="molecule type" value="Genomic_DNA"/>
</dbReference>
<accession>A0A381NLH0</accession>
<sequence length="335" mass="34410">MSCALPSPHVSGVRPTWAVAGGRITVEGQGFDLNPLPEVRVGGRPCRVVFASPRALDVVIPDGVEEGSASVQVGTMEPGAVFVEVGAPIAEGLHQVDSPVFDLAGNLYVTYSGTRGEQAPIGIFRIKSDGSREPFASKVPNPTSMAFAPSGDLYVSSRFEGKVYKVTPKGEVDVVVSKLGSTSGIVFDEAGTLFVGDRSGQIFRVEASGQTSVLASLPSSIAAFHLAVGPGGTLYVTAPTLSTSDSLYRIDASGKVDVVHAGFGRPQGLAFDADGKLHVVEALAGAAGLYALTERGSMQLTLAAEALVGVAFGASGEVVVASNDTAYRLSPGEGR</sequence>
<name>A0A381NLH0_9ZZZZ</name>
<dbReference type="SUPFAM" id="SSF63829">
    <property type="entry name" value="Calcium-dependent phosphotriesterase"/>
    <property type="match status" value="1"/>
</dbReference>
<dbReference type="GO" id="GO:0016787">
    <property type="term" value="F:hydrolase activity"/>
    <property type="evidence" value="ECO:0007669"/>
    <property type="project" value="UniProtKB-KW"/>
</dbReference>
<evidence type="ECO:0000259" key="1">
    <source>
        <dbReference type="Pfam" id="PF01833"/>
    </source>
</evidence>
<evidence type="ECO:0000313" key="2">
    <source>
        <dbReference type="EMBL" id="SUZ54668.1"/>
    </source>
</evidence>
<protein>
    <recommendedName>
        <fullName evidence="1">IPT/TIG domain-containing protein</fullName>
    </recommendedName>
</protein>
<dbReference type="PANTHER" id="PTHR47572:SF4">
    <property type="entry name" value="LACTONASE DRP35"/>
    <property type="match status" value="1"/>
</dbReference>
<feature type="domain" description="IPT/TIG" evidence="1">
    <location>
        <begin position="8"/>
        <end position="74"/>
    </location>
</feature>
<dbReference type="Gene3D" id="2.120.10.30">
    <property type="entry name" value="TolB, C-terminal domain"/>
    <property type="match status" value="1"/>
</dbReference>
<dbReference type="SUPFAM" id="SSF81296">
    <property type="entry name" value="E set domains"/>
    <property type="match status" value="1"/>
</dbReference>
<dbReference type="Pfam" id="PF01833">
    <property type="entry name" value="TIG"/>
    <property type="match status" value="1"/>
</dbReference>
<dbReference type="InterPro" id="IPR051262">
    <property type="entry name" value="SMP-30/CGR1_Lactonase"/>
</dbReference>
<dbReference type="InterPro" id="IPR013783">
    <property type="entry name" value="Ig-like_fold"/>
</dbReference>
<dbReference type="InterPro" id="IPR011042">
    <property type="entry name" value="6-blade_b-propeller_TolB-like"/>
</dbReference>
<dbReference type="InterPro" id="IPR002909">
    <property type="entry name" value="IPT_dom"/>
</dbReference>
<dbReference type="InterPro" id="IPR014756">
    <property type="entry name" value="Ig_E-set"/>
</dbReference>
<dbReference type="Gene3D" id="2.60.40.10">
    <property type="entry name" value="Immunoglobulins"/>
    <property type="match status" value="1"/>
</dbReference>
<dbReference type="PANTHER" id="PTHR47572">
    <property type="entry name" value="LIPOPROTEIN-RELATED"/>
    <property type="match status" value="1"/>
</dbReference>
<gene>
    <name evidence="2" type="ORF">METZ01_LOCUS7522</name>
</gene>
<organism evidence="2">
    <name type="scientific">marine metagenome</name>
    <dbReference type="NCBI Taxonomy" id="408172"/>
    <lineage>
        <taxon>unclassified sequences</taxon>
        <taxon>metagenomes</taxon>
        <taxon>ecological metagenomes</taxon>
    </lineage>
</organism>
<proteinExistence type="predicted"/>
<reference evidence="2" key="1">
    <citation type="submission" date="2018-05" db="EMBL/GenBank/DDBJ databases">
        <authorList>
            <person name="Lanie J.A."/>
            <person name="Ng W.-L."/>
            <person name="Kazmierczak K.M."/>
            <person name="Andrzejewski T.M."/>
            <person name="Davidsen T.M."/>
            <person name="Wayne K.J."/>
            <person name="Tettelin H."/>
            <person name="Glass J.I."/>
            <person name="Rusch D."/>
            <person name="Podicherti R."/>
            <person name="Tsui H.-C.T."/>
            <person name="Winkler M.E."/>
        </authorList>
    </citation>
    <scope>NUCLEOTIDE SEQUENCE</scope>
</reference>
<dbReference type="AlphaFoldDB" id="A0A381NLH0"/>